<dbReference type="AlphaFoldDB" id="A0A397WMN9"/>
<dbReference type="EMBL" id="MWMI01000003">
    <property type="protein sequence ID" value="RIB35330.1"/>
    <property type="molecule type" value="Genomic_DNA"/>
</dbReference>
<comment type="caution">
    <text evidence="2">The sequence shown here is derived from an EMBL/GenBank/DDBJ whole genome shotgun (WGS) entry which is preliminary data.</text>
</comment>
<reference evidence="2 3" key="1">
    <citation type="journal article" date="2018" name="Syst. Appl. Microbiol.">
        <title>A new symbiotic nanoarchaeote (Candidatus Nanoclepta minutus) and its host (Zestosphaera tikiterensis gen. nov., sp. nov.) from a New Zealand hot spring.</title>
        <authorList>
            <person name="St John E."/>
            <person name="Liu Y."/>
            <person name="Podar M."/>
            <person name="Stott M.B."/>
            <person name="Meneghin J."/>
            <person name="Chen Z."/>
            <person name="Lagutin K."/>
            <person name="Mitchell K."/>
            <person name="Reysenbach A.L."/>
        </authorList>
    </citation>
    <scope>NUCLEOTIDE SEQUENCE [LARGE SCALE GENOMIC DNA]</scope>
    <source>
        <strain evidence="2">NZ3</strain>
    </source>
</reference>
<protein>
    <submittedName>
        <fullName evidence="2">Uncharacterized protein</fullName>
    </submittedName>
</protein>
<gene>
    <name evidence="2" type="ORF">BXU00_02265</name>
</gene>
<proteinExistence type="predicted"/>
<organism evidence="2 3">
    <name type="scientific">Candidatus Nanoclepta minutus</name>
    <dbReference type="NCBI Taxonomy" id="1940235"/>
    <lineage>
        <taxon>Archaea</taxon>
        <taxon>Nanobdellota</taxon>
        <taxon>Candidatus Nanoclepta</taxon>
    </lineage>
</organism>
<name>A0A397WMN9_9ARCH</name>
<feature type="transmembrane region" description="Helical" evidence="1">
    <location>
        <begin position="7"/>
        <end position="26"/>
    </location>
</feature>
<evidence type="ECO:0000313" key="2">
    <source>
        <dbReference type="EMBL" id="RIB35330.1"/>
    </source>
</evidence>
<dbReference type="Proteomes" id="UP000266622">
    <property type="component" value="Unassembled WGS sequence"/>
</dbReference>
<accession>A0A397WMN9</accession>
<keyword evidence="1" id="KW-0812">Transmembrane</keyword>
<evidence type="ECO:0000256" key="1">
    <source>
        <dbReference type="SAM" id="Phobius"/>
    </source>
</evidence>
<keyword evidence="1" id="KW-0472">Membrane</keyword>
<evidence type="ECO:0000313" key="3">
    <source>
        <dbReference type="Proteomes" id="UP000266622"/>
    </source>
</evidence>
<sequence length="199" mass="23626">MRRLIKLLIIIFIFFVLVSYLYVSLFETSLVLRIPSPNGRLYEVSFNNLDIIRMTFNGVLKKLDIENGLNKSERVSIYVKEMNDIIVKYKDYYDFYYLEFQKLYPERYFILCISDSCDYLFFSTSGLLKVNGSEVNIKDPLILWIDEEYLRGFFRCMEGGCDLLYYLKEGIIKGNFKVKNAKKVVERILEKYKFTPPMG</sequence>
<keyword evidence="1" id="KW-1133">Transmembrane helix</keyword>